<protein>
    <recommendedName>
        <fullName evidence="1">XAC0095-like domain-containing protein</fullName>
    </recommendedName>
</protein>
<sequence length="199" mass="22008">MSYDRLDDEDMPGYFLPEESQFRLARLSDHVRFLARMAQPRTQAEERAAEPKVRMGELAFCLELLADQVDLVLDEVSYPAQRTGKTGVTRPDAIAEVTQAAGGGFRVTLEQIDRLNLLVETVSAHARVVAVGDATKRAGKTPPEMGDVIFDAVAEVRTLLTQIESQPLRHPLPKSDVREERAVYAVGRVSQAVGGERLH</sequence>
<dbReference type="Proteomes" id="UP001260534">
    <property type="component" value="Unassembled WGS sequence"/>
</dbReference>
<name>A0ABU2I9T4_9XANT</name>
<gene>
    <name evidence="2" type="ORF">PNQ69_16735</name>
</gene>
<dbReference type="Pfam" id="PF26642">
    <property type="entry name" value="XAC0095_dom"/>
    <property type="match status" value="1"/>
</dbReference>
<organism evidence="2 3">
    <name type="scientific">Xanthomonas hawaiiensis</name>
    <dbReference type="NCBI Taxonomy" id="3003247"/>
    <lineage>
        <taxon>Bacteria</taxon>
        <taxon>Pseudomonadati</taxon>
        <taxon>Pseudomonadota</taxon>
        <taxon>Gammaproteobacteria</taxon>
        <taxon>Lysobacterales</taxon>
        <taxon>Lysobacteraceae</taxon>
        <taxon>Xanthomonas</taxon>
    </lineage>
</organism>
<dbReference type="EMBL" id="JAQMHB010000001">
    <property type="protein sequence ID" value="MDS9994413.1"/>
    <property type="molecule type" value="Genomic_DNA"/>
</dbReference>
<feature type="domain" description="XAC0095-like" evidence="1">
    <location>
        <begin position="11"/>
        <end position="77"/>
    </location>
</feature>
<evidence type="ECO:0000313" key="2">
    <source>
        <dbReference type="EMBL" id="MDS9994413.1"/>
    </source>
</evidence>
<reference evidence="2 3" key="1">
    <citation type="submission" date="2023-01" db="EMBL/GenBank/DDBJ databases">
        <title>Xanthomonas hawaiianensis sp. nov. isolated from Araceae family in Hawaii.</title>
        <authorList>
            <person name="Chunag S.-C."/>
            <person name="Dobhal S."/>
            <person name="Alvarez A."/>
            <person name="Arif M."/>
        </authorList>
    </citation>
    <scope>NUCLEOTIDE SEQUENCE [LARGE SCALE GENOMIC DNA]</scope>
    <source>
        <strain evidence="2 3">A2111</strain>
    </source>
</reference>
<keyword evidence="3" id="KW-1185">Reference proteome</keyword>
<comment type="caution">
    <text evidence="2">The sequence shown here is derived from an EMBL/GenBank/DDBJ whole genome shotgun (WGS) entry which is preliminary data.</text>
</comment>
<dbReference type="NCBIfam" id="NF047335">
    <property type="entry name" value="T3SS_XAC0095"/>
    <property type="match status" value="1"/>
</dbReference>
<dbReference type="RefSeq" id="WP_209229631.1">
    <property type="nucleotide sequence ID" value="NZ_JAGHXG010000004.1"/>
</dbReference>
<accession>A0ABU2I9T4</accession>
<evidence type="ECO:0000313" key="3">
    <source>
        <dbReference type="Proteomes" id="UP001260534"/>
    </source>
</evidence>
<proteinExistence type="predicted"/>
<dbReference type="InterPro" id="IPR058099">
    <property type="entry name" value="T3SS_XAC0095_dom"/>
</dbReference>
<evidence type="ECO:0000259" key="1">
    <source>
        <dbReference type="Pfam" id="PF26642"/>
    </source>
</evidence>